<gene>
    <name evidence="2" type="ORF">HanXRQr2_Chr12g0537931</name>
</gene>
<proteinExistence type="predicted"/>
<name>A0A9K3HG08_HELAN</name>
<dbReference type="EMBL" id="MNCJ02000327">
    <property type="protein sequence ID" value="KAF5777629.1"/>
    <property type="molecule type" value="Genomic_DNA"/>
</dbReference>
<reference evidence="2" key="1">
    <citation type="journal article" date="2017" name="Nature">
        <title>The sunflower genome provides insights into oil metabolism, flowering and Asterid evolution.</title>
        <authorList>
            <person name="Badouin H."/>
            <person name="Gouzy J."/>
            <person name="Grassa C.J."/>
            <person name="Murat F."/>
            <person name="Staton S.E."/>
            <person name="Cottret L."/>
            <person name="Lelandais-Briere C."/>
            <person name="Owens G.L."/>
            <person name="Carrere S."/>
            <person name="Mayjonade B."/>
            <person name="Legrand L."/>
            <person name="Gill N."/>
            <person name="Kane N.C."/>
            <person name="Bowers J.E."/>
            <person name="Hubner S."/>
            <person name="Bellec A."/>
            <person name="Berard A."/>
            <person name="Berges H."/>
            <person name="Blanchet N."/>
            <person name="Boniface M.C."/>
            <person name="Brunel D."/>
            <person name="Catrice O."/>
            <person name="Chaidir N."/>
            <person name="Claudel C."/>
            <person name="Donnadieu C."/>
            <person name="Faraut T."/>
            <person name="Fievet G."/>
            <person name="Helmstetter N."/>
            <person name="King M."/>
            <person name="Knapp S.J."/>
            <person name="Lai Z."/>
            <person name="Le Paslier M.C."/>
            <person name="Lippi Y."/>
            <person name="Lorenzon L."/>
            <person name="Mandel J.R."/>
            <person name="Marage G."/>
            <person name="Marchand G."/>
            <person name="Marquand E."/>
            <person name="Bret-Mestries E."/>
            <person name="Morien E."/>
            <person name="Nambeesan S."/>
            <person name="Nguyen T."/>
            <person name="Pegot-Espagnet P."/>
            <person name="Pouilly N."/>
            <person name="Raftis F."/>
            <person name="Sallet E."/>
            <person name="Schiex T."/>
            <person name="Thomas J."/>
            <person name="Vandecasteele C."/>
            <person name="Vares D."/>
            <person name="Vear F."/>
            <person name="Vautrin S."/>
            <person name="Crespi M."/>
            <person name="Mangin B."/>
            <person name="Burke J.M."/>
            <person name="Salse J."/>
            <person name="Munos S."/>
            <person name="Vincourt P."/>
            <person name="Rieseberg L.H."/>
            <person name="Langlade N.B."/>
        </authorList>
    </citation>
    <scope>NUCLEOTIDE SEQUENCE</scope>
    <source>
        <tissue evidence="2">Leaves</tissue>
    </source>
</reference>
<organism evidence="2 3">
    <name type="scientific">Helianthus annuus</name>
    <name type="common">Common sunflower</name>
    <dbReference type="NCBI Taxonomy" id="4232"/>
    <lineage>
        <taxon>Eukaryota</taxon>
        <taxon>Viridiplantae</taxon>
        <taxon>Streptophyta</taxon>
        <taxon>Embryophyta</taxon>
        <taxon>Tracheophyta</taxon>
        <taxon>Spermatophyta</taxon>
        <taxon>Magnoliopsida</taxon>
        <taxon>eudicotyledons</taxon>
        <taxon>Gunneridae</taxon>
        <taxon>Pentapetalae</taxon>
        <taxon>asterids</taxon>
        <taxon>campanulids</taxon>
        <taxon>Asterales</taxon>
        <taxon>Asteraceae</taxon>
        <taxon>Asteroideae</taxon>
        <taxon>Heliantheae alliance</taxon>
        <taxon>Heliantheae</taxon>
        <taxon>Helianthus</taxon>
    </lineage>
</organism>
<feature type="signal peptide" evidence="1">
    <location>
        <begin position="1"/>
        <end position="19"/>
    </location>
</feature>
<reference evidence="2" key="2">
    <citation type="submission" date="2020-06" db="EMBL/GenBank/DDBJ databases">
        <title>Helianthus annuus Genome sequencing and assembly Release 2.</title>
        <authorList>
            <person name="Gouzy J."/>
            <person name="Langlade N."/>
            <person name="Munos S."/>
        </authorList>
    </citation>
    <scope>NUCLEOTIDE SEQUENCE</scope>
    <source>
        <tissue evidence="2">Leaves</tissue>
    </source>
</reference>
<keyword evidence="3" id="KW-1185">Reference proteome</keyword>
<accession>A0A9K3HG08</accession>
<comment type="caution">
    <text evidence="2">The sequence shown here is derived from an EMBL/GenBank/DDBJ whole genome shotgun (WGS) entry which is preliminary data.</text>
</comment>
<dbReference type="Proteomes" id="UP000215914">
    <property type="component" value="Unassembled WGS sequence"/>
</dbReference>
<keyword evidence="1" id="KW-0732">Signal</keyword>
<evidence type="ECO:0000313" key="3">
    <source>
        <dbReference type="Proteomes" id="UP000215914"/>
    </source>
</evidence>
<protein>
    <submittedName>
        <fullName evidence="2">Uncharacterized protein</fullName>
    </submittedName>
</protein>
<evidence type="ECO:0000313" key="2">
    <source>
        <dbReference type="EMBL" id="KAF5777629.1"/>
    </source>
</evidence>
<dbReference type="AlphaFoldDB" id="A0A9K3HG08"/>
<evidence type="ECO:0000256" key="1">
    <source>
        <dbReference type="SAM" id="SignalP"/>
    </source>
</evidence>
<feature type="chain" id="PRO_5039926348" evidence="1">
    <location>
        <begin position="20"/>
        <end position="41"/>
    </location>
</feature>
<dbReference type="Gramene" id="mRNA:HanXRQr2_Chr12g0537931">
    <property type="protein sequence ID" value="mRNA:HanXRQr2_Chr12g0537931"/>
    <property type="gene ID" value="HanXRQr2_Chr12g0537931"/>
</dbReference>
<sequence>MKILHHLALIDMWIGSTLARTQAWKANRSKGGEEASTDKDA</sequence>